<sequence length="139" mass="15937">NIQQKQVKYGTLLNTKPRHNEDILNKFILDIIREDPRLFKKYIILQRETNLIKKEHLINELIDELIGAEKLLIDNPAKKRPPERLIRKPNNYIKHKSEESGDANGMFKAKGLDEHGVGAKENKASGWCLKQVEGGNDTG</sequence>
<dbReference type="OrthoDB" id="10536354at2759"/>
<evidence type="ECO:0000256" key="1">
    <source>
        <dbReference type="SAM" id="MobiDB-lite"/>
    </source>
</evidence>
<reference evidence="2" key="1">
    <citation type="submission" date="2021-06" db="EMBL/GenBank/DDBJ databases">
        <authorList>
            <person name="Kallberg Y."/>
            <person name="Tangrot J."/>
            <person name="Rosling A."/>
        </authorList>
    </citation>
    <scope>NUCLEOTIDE SEQUENCE</scope>
    <source>
        <strain evidence="2">FL966</strain>
    </source>
</reference>
<organism evidence="2 3">
    <name type="scientific">Cetraspora pellucida</name>
    <dbReference type="NCBI Taxonomy" id="1433469"/>
    <lineage>
        <taxon>Eukaryota</taxon>
        <taxon>Fungi</taxon>
        <taxon>Fungi incertae sedis</taxon>
        <taxon>Mucoromycota</taxon>
        <taxon>Glomeromycotina</taxon>
        <taxon>Glomeromycetes</taxon>
        <taxon>Diversisporales</taxon>
        <taxon>Gigasporaceae</taxon>
        <taxon>Cetraspora</taxon>
    </lineage>
</organism>
<evidence type="ECO:0000313" key="2">
    <source>
        <dbReference type="EMBL" id="CAG8809847.1"/>
    </source>
</evidence>
<comment type="caution">
    <text evidence="2">The sequence shown here is derived from an EMBL/GenBank/DDBJ whole genome shotgun (WGS) entry which is preliminary data.</text>
</comment>
<gene>
    <name evidence="2" type="ORF">CPELLU_LOCUS18517</name>
</gene>
<keyword evidence="3" id="KW-1185">Reference proteome</keyword>
<feature type="non-terminal residue" evidence="2">
    <location>
        <position position="139"/>
    </location>
</feature>
<name>A0A9N9K6P2_9GLOM</name>
<dbReference type="EMBL" id="CAJVQA010037429">
    <property type="protein sequence ID" value="CAG8809847.1"/>
    <property type="molecule type" value="Genomic_DNA"/>
</dbReference>
<evidence type="ECO:0000313" key="3">
    <source>
        <dbReference type="Proteomes" id="UP000789759"/>
    </source>
</evidence>
<dbReference type="Proteomes" id="UP000789759">
    <property type="component" value="Unassembled WGS sequence"/>
</dbReference>
<protein>
    <submittedName>
        <fullName evidence="2">21062_t:CDS:1</fullName>
    </submittedName>
</protein>
<proteinExistence type="predicted"/>
<feature type="region of interest" description="Disordered" evidence="1">
    <location>
        <begin position="95"/>
        <end position="114"/>
    </location>
</feature>
<accession>A0A9N9K6P2</accession>
<dbReference type="AlphaFoldDB" id="A0A9N9K6P2"/>